<keyword evidence="3" id="KW-0862">Zinc</keyword>
<evidence type="ECO:0000313" key="8">
    <source>
        <dbReference type="Proteomes" id="UP000824998"/>
    </source>
</evidence>
<accession>A0A9P7YN16</accession>
<evidence type="ECO:0000313" key="7">
    <source>
        <dbReference type="EMBL" id="KAG9236575.1"/>
    </source>
</evidence>
<evidence type="ECO:0000259" key="6">
    <source>
        <dbReference type="PROSITE" id="PS50089"/>
    </source>
</evidence>
<dbReference type="PROSITE" id="PS00518">
    <property type="entry name" value="ZF_RING_1"/>
    <property type="match status" value="1"/>
</dbReference>
<dbReference type="SMART" id="SM00184">
    <property type="entry name" value="RING"/>
    <property type="match status" value="1"/>
</dbReference>
<dbReference type="Gene3D" id="3.30.40.10">
    <property type="entry name" value="Zinc/RING finger domain, C3HC4 (zinc finger)"/>
    <property type="match status" value="1"/>
</dbReference>
<feature type="domain" description="RING-type" evidence="6">
    <location>
        <begin position="282"/>
        <end position="322"/>
    </location>
</feature>
<gene>
    <name evidence="7" type="ORF">BJ875DRAFT_482132</name>
</gene>
<dbReference type="GO" id="GO:0140082">
    <property type="term" value="F:SUMO-ubiquitin ligase activity"/>
    <property type="evidence" value="ECO:0007669"/>
    <property type="project" value="TreeGrafter"/>
</dbReference>
<dbReference type="EMBL" id="MU251404">
    <property type="protein sequence ID" value="KAG9236575.1"/>
    <property type="molecule type" value="Genomic_DNA"/>
</dbReference>
<dbReference type="GO" id="GO:0033768">
    <property type="term" value="C:SUMO-targeted ubiquitin ligase complex"/>
    <property type="evidence" value="ECO:0007669"/>
    <property type="project" value="TreeGrafter"/>
</dbReference>
<evidence type="ECO:0000256" key="3">
    <source>
        <dbReference type="ARBA" id="ARBA00022833"/>
    </source>
</evidence>
<dbReference type="Pfam" id="PF13920">
    <property type="entry name" value="zf-C3HC4_3"/>
    <property type="match status" value="1"/>
</dbReference>
<dbReference type="InterPro" id="IPR049627">
    <property type="entry name" value="SLX8"/>
</dbReference>
<dbReference type="GO" id="GO:0032183">
    <property type="term" value="F:SUMO binding"/>
    <property type="evidence" value="ECO:0007669"/>
    <property type="project" value="TreeGrafter"/>
</dbReference>
<organism evidence="7 8">
    <name type="scientific">Amylocarpus encephaloides</name>
    <dbReference type="NCBI Taxonomy" id="45428"/>
    <lineage>
        <taxon>Eukaryota</taxon>
        <taxon>Fungi</taxon>
        <taxon>Dikarya</taxon>
        <taxon>Ascomycota</taxon>
        <taxon>Pezizomycotina</taxon>
        <taxon>Leotiomycetes</taxon>
        <taxon>Helotiales</taxon>
        <taxon>Helotiales incertae sedis</taxon>
        <taxon>Amylocarpus</taxon>
    </lineage>
</organism>
<evidence type="ECO:0000256" key="4">
    <source>
        <dbReference type="PROSITE-ProRule" id="PRU00175"/>
    </source>
</evidence>
<dbReference type="InterPro" id="IPR017907">
    <property type="entry name" value="Znf_RING_CS"/>
</dbReference>
<dbReference type="PROSITE" id="PS50089">
    <property type="entry name" value="ZF_RING_2"/>
    <property type="match status" value="1"/>
</dbReference>
<proteinExistence type="predicted"/>
<dbReference type="InterPro" id="IPR001841">
    <property type="entry name" value="Znf_RING"/>
</dbReference>
<protein>
    <recommendedName>
        <fullName evidence="6">RING-type domain-containing protein</fullName>
    </recommendedName>
</protein>
<comment type="caution">
    <text evidence="7">The sequence shown here is derived from an EMBL/GenBank/DDBJ whole genome shotgun (WGS) entry which is preliminary data.</text>
</comment>
<keyword evidence="1" id="KW-0479">Metal-binding</keyword>
<feature type="compositionally biased region" description="Basic and acidic residues" evidence="5">
    <location>
        <begin position="202"/>
        <end position="211"/>
    </location>
</feature>
<dbReference type="GO" id="GO:0061630">
    <property type="term" value="F:ubiquitin protein ligase activity"/>
    <property type="evidence" value="ECO:0007669"/>
    <property type="project" value="InterPro"/>
</dbReference>
<dbReference type="Proteomes" id="UP000824998">
    <property type="component" value="Unassembled WGS sequence"/>
</dbReference>
<keyword evidence="2 4" id="KW-0863">Zinc-finger</keyword>
<dbReference type="PANTHER" id="PTHR47094:SF1">
    <property type="entry name" value="RING-TYPE E3 UBIQUITIN TRANSFERASE"/>
    <property type="match status" value="1"/>
</dbReference>
<dbReference type="PANTHER" id="PTHR47094">
    <property type="entry name" value="ELFLESS, ISOFORM B"/>
    <property type="match status" value="1"/>
</dbReference>
<evidence type="ECO:0000256" key="1">
    <source>
        <dbReference type="ARBA" id="ARBA00022723"/>
    </source>
</evidence>
<evidence type="ECO:0000256" key="5">
    <source>
        <dbReference type="SAM" id="MobiDB-lite"/>
    </source>
</evidence>
<dbReference type="GO" id="GO:0008270">
    <property type="term" value="F:zinc ion binding"/>
    <property type="evidence" value="ECO:0007669"/>
    <property type="project" value="UniProtKB-KW"/>
</dbReference>
<dbReference type="OrthoDB" id="6270329at2759"/>
<name>A0A9P7YN16_9HELO</name>
<reference evidence="7" key="1">
    <citation type="journal article" date="2021" name="IMA Fungus">
        <title>Genomic characterization of three marine fungi, including Emericellopsis atlantica sp. nov. with signatures of a generalist lifestyle and marine biomass degradation.</title>
        <authorList>
            <person name="Hagestad O.C."/>
            <person name="Hou L."/>
            <person name="Andersen J.H."/>
            <person name="Hansen E.H."/>
            <person name="Altermark B."/>
            <person name="Li C."/>
            <person name="Kuhnert E."/>
            <person name="Cox R.J."/>
            <person name="Crous P.W."/>
            <person name="Spatafora J.W."/>
            <person name="Lail K."/>
            <person name="Amirebrahimi M."/>
            <person name="Lipzen A."/>
            <person name="Pangilinan J."/>
            <person name="Andreopoulos W."/>
            <person name="Hayes R.D."/>
            <person name="Ng V."/>
            <person name="Grigoriev I.V."/>
            <person name="Jackson S.A."/>
            <person name="Sutton T.D.S."/>
            <person name="Dobson A.D.W."/>
            <person name="Rama T."/>
        </authorList>
    </citation>
    <scope>NUCLEOTIDE SEQUENCE</scope>
    <source>
        <strain evidence="7">TRa018bII</strain>
    </source>
</reference>
<evidence type="ECO:0000256" key="2">
    <source>
        <dbReference type="ARBA" id="ARBA00022771"/>
    </source>
</evidence>
<feature type="region of interest" description="Disordered" evidence="5">
    <location>
        <begin position="188"/>
        <end position="211"/>
    </location>
</feature>
<dbReference type="AlphaFoldDB" id="A0A9P7YN16"/>
<keyword evidence="8" id="KW-1185">Reference proteome</keyword>
<dbReference type="SUPFAM" id="SSF57850">
    <property type="entry name" value="RING/U-box"/>
    <property type="match status" value="1"/>
</dbReference>
<sequence length="361" mass="39811">MADLPSLSTLQIFPQSQFSGANVLNTTTTNNNTNHQPHVNSNFHSPWSGSESRYHEDLTLPPIHIERDQGPNFPLPPISNNPQFFANGSLSPNTVNQLPFDSHIHQPERQVEAYRQPYTSFLQTPFSSSPNALGGFIDINDLEELQSMANSAFGPFDDDIQPRLESPPRNMPAQTRILAGRESFIDLTDSPARPVAPTARKRGPDDQGEVRATKALKVARPDSRGSPTGNGMKVEDVEVVDLRGIEGDDEYKEHAAKQAADLMKKQAQDEAARPVKLAQFNCIICMDQPTDLTITHCGHMFCSECLHQALYAGDKKTCPVCRTIISTQQNGRTKTRSKTGFFALSMKLSSAKKQGKKPALT</sequence>
<dbReference type="InterPro" id="IPR013083">
    <property type="entry name" value="Znf_RING/FYVE/PHD"/>
</dbReference>
<dbReference type="GO" id="GO:0006511">
    <property type="term" value="P:ubiquitin-dependent protein catabolic process"/>
    <property type="evidence" value="ECO:0007669"/>
    <property type="project" value="TreeGrafter"/>
</dbReference>